<keyword evidence="2" id="KW-1185">Reference proteome</keyword>
<dbReference type="AlphaFoldDB" id="A0A6P0CL64"/>
<accession>A0A6P0CL64</accession>
<comment type="caution">
    <text evidence="1">The sequence shown here is derived from an EMBL/GenBank/DDBJ whole genome shotgun (WGS) entry which is preliminary data.</text>
</comment>
<protein>
    <submittedName>
        <fullName evidence="1">Uncharacterized protein</fullName>
    </submittedName>
</protein>
<organism evidence="1 2">
    <name type="scientific">Sulfitobacter sediminilitoris</name>
    <dbReference type="NCBI Taxonomy" id="2698830"/>
    <lineage>
        <taxon>Bacteria</taxon>
        <taxon>Pseudomonadati</taxon>
        <taxon>Pseudomonadota</taxon>
        <taxon>Alphaproteobacteria</taxon>
        <taxon>Rhodobacterales</taxon>
        <taxon>Roseobacteraceae</taxon>
        <taxon>Sulfitobacter</taxon>
    </lineage>
</organism>
<sequence>MALAHYMAGRFETAIEWADRAIHRMPSGFFAHFVLAASHIALGHEKEAALAVKAALDALPGIGVQDLDRVPLKDPEKMSALRERLLKAGFPK</sequence>
<dbReference type="EMBL" id="JAABNT010000057">
    <property type="protein sequence ID" value="NEK25224.1"/>
    <property type="molecule type" value="Genomic_DNA"/>
</dbReference>
<reference evidence="1 2" key="1">
    <citation type="submission" date="2020-01" db="EMBL/GenBank/DDBJ databases">
        <title>Sulfitobacter sediminilitoris sp. nov., isolated from a tidal flat.</title>
        <authorList>
            <person name="Park S."/>
            <person name="Yoon J.-H."/>
        </authorList>
    </citation>
    <scope>NUCLEOTIDE SEQUENCE [LARGE SCALE GENOMIC DNA]</scope>
    <source>
        <strain evidence="1 2">JBTF-M27</strain>
    </source>
</reference>
<proteinExistence type="predicted"/>
<dbReference type="InterPro" id="IPR011990">
    <property type="entry name" value="TPR-like_helical_dom_sf"/>
</dbReference>
<gene>
    <name evidence="1" type="ORF">GV827_22940</name>
</gene>
<dbReference type="Proteomes" id="UP000468591">
    <property type="component" value="Unassembled WGS sequence"/>
</dbReference>
<evidence type="ECO:0000313" key="1">
    <source>
        <dbReference type="EMBL" id="NEK25224.1"/>
    </source>
</evidence>
<dbReference type="RefSeq" id="WP_164356626.1">
    <property type="nucleotide sequence ID" value="NZ_JAABNT010000057.1"/>
</dbReference>
<dbReference type="SUPFAM" id="SSF48452">
    <property type="entry name" value="TPR-like"/>
    <property type="match status" value="1"/>
</dbReference>
<name>A0A6P0CL64_9RHOB</name>
<dbReference type="Gene3D" id="1.25.40.10">
    <property type="entry name" value="Tetratricopeptide repeat domain"/>
    <property type="match status" value="1"/>
</dbReference>
<evidence type="ECO:0000313" key="2">
    <source>
        <dbReference type="Proteomes" id="UP000468591"/>
    </source>
</evidence>